<keyword evidence="3" id="KW-0862">Zinc</keyword>
<dbReference type="PANTHER" id="PTHR45969">
    <property type="entry name" value="RING ZINC FINGER PROTEIN-RELATED"/>
    <property type="match status" value="1"/>
</dbReference>
<keyword evidence="1" id="KW-0479">Metal-binding</keyword>
<dbReference type="GO" id="GO:0008270">
    <property type="term" value="F:zinc ion binding"/>
    <property type="evidence" value="ECO:0007669"/>
    <property type="project" value="UniProtKB-KW"/>
</dbReference>
<evidence type="ECO:0000313" key="7">
    <source>
        <dbReference type="EMBL" id="CAE4570233.1"/>
    </source>
</evidence>
<dbReference type="Pfam" id="PF13639">
    <property type="entry name" value="zf-RING_2"/>
    <property type="match status" value="1"/>
</dbReference>
<sequence>MLPVQLFSPATRTPSLGPCLPVPTTPRQGGPVLSPRALRGFASADPLAASLDSDLSVLHARSHAVSFYPPTTPGMPATTTATPVAGATWVLPPSSGHSTFARPPSSPLGAGSGAWVASPASSRRLLPAQDPTSPGGETPVGHPRMQTVQYSRAFRMAFFGGEASPSQARRYVLRPARVVRAVEEAATPGGSQPLCASREHLESEEAPLLARETCAICLELLQAGETVQPMVRCRHLFHETCVREFLEARRRDDSPQAGAGLPLGARLSCPLCRGRLAASSLSEVPEPERGAVVPLEDGSVGTLER</sequence>
<evidence type="ECO:0000256" key="4">
    <source>
        <dbReference type="PROSITE-ProRule" id="PRU00175"/>
    </source>
</evidence>
<evidence type="ECO:0000256" key="3">
    <source>
        <dbReference type="ARBA" id="ARBA00022833"/>
    </source>
</evidence>
<dbReference type="EMBL" id="HBNR01015109">
    <property type="protein sequence ID" value="CAE4570233.1"/>
    <property type="molecule type" value="Transcribed_RNA"/>
</dbReference>
<evidence type="ECO:0000256" key="1">
    <source>
        <dbReference type="ARBA" id="ARBA00022723"/>
    </source>
</evidence>
<feature type="region of interest" description="Disordered" evidence="5">
    <location>
        <begin position="95"/>
        <end position="143"/>
    </location>
</feature>
<reference evidence="7" key="1">
    <citation type="submission" date="2021-01" db="EMBL/GenBank/DDBJ databases">
        <authorList>
            <person name="Corre E."/>
            <person name="Pelletier E."/>
            <person name="Niang G."/>
            <person name="Scheremetjew M."/>
            <person name="Finn R."/>
            <person name="Kale V."/>
            <person name="Holt S."/>
            <person name="Cochrane G."/>
            <person name="Meng A."/>
            <person name="Brown T."/>
            <person name="Cohen L."/>
        </authorList>
    </citation>
    <scope>NUCLEOTIDE SEQUENCE</scope>
    <source>
        <strain evidence="7">CCMP3105</strain>
    </source>
</reference>
<evidence type="ECO:0000256" key="5">
    <source>
        <dbReference type="SAM" id="MobiDB-lite"/>
    </source>
</evidence>
<dbReference type="PROSITE" id="PS50089">
    <property type="entry name" value="ZF_RING_2"/>
    <property type="match status" value="1"/>
</dbReference>
<evidence type="ECO:0000256" key="2">
    <source>
        <dbReference type="ARBA" id="ARBA00022771"/>
    </source>
</evidence>
<accession>A0A7S4Q2L1</accession>
<dbReference type="SMART" id="SM00184">
    <property type="entry name" value="RING"/>
    <property type="match status" value="1"/>
</dbReference>
<dbReference type="CDD" id="cd16448">
    <property type="entry name" value="RING-H2"/>
    <property type="match status" value="1"/>
</dbReference>
<name>A0A7S4Q2L1_9DINO</name>
<keyword evidence="2 4" id="KW-0863">Zinc-finger</keyword>
<evidence type="ECO:0000259" key="6">
    <source>
        <dbReference type="PROSITE" id="PS50089"/>
    </source>
</evidence>
<dbReference type="Gene3D" id="3.30.40.10">
    <property type="entry name" value="Zinc/RING finger domain, C3HC4 (zinc finger)"/>
    <property type="match status" value="1"/>
</dbReference>
<gene>
    <name evidence="7" type="ORF">AMON00008_LOCUS9852</name>
</gene>
<organism evidence="7">
    <name type="scientific">Alexandrium monilatum</name>
    <dbReference type="NCBI Taxonomy" id="311494"/>
    <lineage>
        <taxon>Eukaryota</taxon>
        <taxon>Sar</taxon>
        <taxon>Alveolata</taxon>
        <taxon>Dinophyceae</taxon>
        <taxon>Gonyaulacales</taxon>
        <taxon>Pyrocystaceae</taxon>
        <taxon>Alexandrium</taxon>
    </lineage>
</organism>
<dbReference type="GO" id="GO:0061630">
    <property type="term" value="F:ubiquitin protein ligase activity"/>
    <property type="evidence" value="ECO:0007669"/>
    <property type="project" value="TreeGrafter"/>
</dbReference>
<feature type="region of interest" description="Disordered" evidence="5">
    <location>
        <begin position="286"/>
        <end position="305"/>
    </location>
</feature>
<dbReference type="PANTHER" id="PTHR45969:SF69">
    <property type="entry name" value="FINGER DOMAIN PROTEIN, PUTATIVE (AFU_ORTHOLOGUE AFUA_3G12190)-RELATED"/>
    <property type="match status" value="1"/>
</dbReference>
<dbReference type="InterPro" id="IPR013083">
    <property type="entry name" value="Znf_RING/FYVE/PHD"/>
</dbReference>
<protein>
    <recommendedName>
        <fullName evidence="6">RING-type domain-containing protein</fullName>
    </recommendedName>
</protein>
<proteinExistence type="predicted"/>
<dbReference type="GO" id="GO:0016567">
    <property type="term" value="P:protein ubiquitination"/>
    <property type="evidence" value="ECO:0007669"/>
    <property type="project" value="TreeGrafter"/>
</dbReference>
<feature type="domain" description="RING-type" evidence="6">
    <location>
        <begin position="214"/>
        <end position="273"/>
    </location>
</feature>
<dbReference type="AlphaFoldDB" id="A0A7S4Q2L1"/>
<dbReference type="SUPFAM" id="SSF57850">
    <property type="entry name" value="RING/U-box"/>
    <property type="match status" value="1"/>
</dbReference>
<dbReference type="InterPro" id="IPR001841">
    <property type="entry name" value="Znf_RING"/>
</dbReference>